<dbReference type="Proteomes" id="UP000319040">
    <property type="component" value="Unassembled WGS sequence"/>
</dbReference>
<dbReference type="Pfam" id="PF02518">
    <property type="entry name" value="HATPase_c"/>
    <property type="match status" value="1"/>
</dbReference>
<dbReference type="AlphaFoldDB" id="A0A521D521"/>
<evidence type="ECO:0000256" key="5">
    <source>
        <dbReference type="ARBA" id="ARBA00022777"/>
    </source>
</evidence>
<evidence type="ECO:0000256" key="3">
    <source>
        <dbReference type="ARBA" id="ARBA00022553"/>
    </source>
</evidence>
<dbReference type="PROSITE" id="PS50109">
    <property type="entry name" value="HIS_KIN"/>
    <property type="match status" value="1"/>
</dbReference>
<dbReference type="InterPro" id="IPR001610">
    <property type="entry name" value="PAC"/>
</dbReference>
<feature type="domain" description="PAS" evidence="8">
    <location>
        <begin position="255"/>
        <end position="306"/>
    </location>
</feature>
<dbReference type="InterPro" id="IPR000014">
    <property type="entry name" value="PAS"/>
</dbReference>
<proteinExistence type="predicted"/>
<dbReference type="SMART" id="SM00388">
    <property type="entry name" value="HisKA"/>
    <property type="match status" value="1"/>
</dbReference>
<dbReference type="EC" id="2.7.13.3" evidence="2"/>
<dbReference type="PRINTS" id="PR00344">
    <property type="entry name" value="BCTRLSENSOR"/>
</dbReference>
<dbReference type="InterPro" id="IPR052162">
    <property type="entry name" value="Sensor_kinase/Photoreceptor"/>
</dbReference>
<dbReference type="InterPro" id="IPR036097">
    <property type="entry name" value="HisK_dim/P_sf"/>
</dbReference>
<dbReference type="PROSITE" id="PS50113">
    <property type="entry name" value="PAC"/>
    <property type="match status" value="3"/>
</dbReference>
<dbReference type="CDD" id="cd00082">
    <property type="entry name" value="HisKA"/>
    <property type="match status" value="1"/>
</dbReference>
<evidence type="ECO:0000256" key="6">
    <source>
        <dbReference type="SAM" id="Coils"/>
    </source>
</evidence>
<feature type="domain" description="PAS" evidence="8">
    <location>
        <begin position="10"/>
        <end position="56"/>
    </location>
</feature>
<dbReference type="SMART" id="SM00091">
    <property type="entry name" value="PAS"/>
    <property type="match status" value="3"/>
</dbReference>
<dbReference type="InterPro" id="IPR036890">
    <property type="entry name" value="HATPase_C_sf"/>
</dbReference>
<keyword evidence="5" id="KW-0418">Kinase</keyword>
<dbReference type="SMART" id="SM00086">
    <property type="entry name" value="PAC"/>
    <property type="match status" value="3"/>
</dbReference>
<evidence type="ECO:0000256" key="2">
    <source>
        <dbReference type="ARBA" id="ARBA00012438"/>
    </source>
</evidence>
<dbReference type="InterPro" id="IPR013767">
    <property type="entry name" value="PAS_fold"/>
</dbReference>
<keyword evidence="6" id="KW-0175">Coiled coil</keyword>
<sequence>MPHTTIGMIHLEELQLAINELQTIVVVTDINGNIRYVNNAFQEKYGYTPEEVIGRSTRLLKSDFHGKHFYKELWKTIHSGETWEGVFLNKTKSGRLIWEEAKISPVKIDGKIAAFIAIKEDVTYKKELEEQFRKEKFLLDELFDNAPVGVILFEPEFTDEVIIDFKVIKANPIAANVFNSLGLMGLSLKQFLPDFPDLAVRGRWMLTEKQNFEIYFDSINKHLNMRTFPLENERFCMYVYDVTPYKNTISALEESEQRYSSLVEDSPALIRRYNKQGIISYINRNYADFFNKAPEQLIGSNIFNLLSKVQKEQLKAGLNGLSIHNPIIEYEQNIQLPDGTVRWKKWIDRALIDAEGNIAEFQSVGMDFTQLKKAEKLLEEQKSRLDAIFDNAIMGIGVMNKQGNMTMLNHRLKEMFEYDLDVAPGNCNYFDHILNEDQEVVQDNFKRLFSGKIKHFNIQRKFITKKGKEFWADIFASPITMVNGKYTETVGLMIDITEKYKMQVELKESEQKLKKLNNTKDKLFSVIAHDIRNPFNAILGFSTMLNKRIDEFSKDEVREFTKRILEASEQTYKLLEDLLTWAKSQLGQLQARQATFDLNVIVKECIESLGAIAQGKNIRLINKVNENTLVTTDVEMFKFVIRNLIHNGIKFSHRDSTVECGIISGTNADTVTLYVKDYGIGIKPEKLKVLFNLEEFLSTSGTSQEKGTGLGLSLSKEMIELNGGSIEVSSIVNMGSEFRITLCR</sequence>
<name>A0A521D521_SACCC</name>
<dbReference type="InterPro" id="IPR003661">
    <property type="entry name" value="HisK_dim/P_dom"/>
</dbReference>
<dbReference type="SMART" id="SM00387">
    <property type="entry name" value="HATPase_c"/>
    <property type="match status" value="1"/>
</dbReference>
<protein>
    <recommendedName>
        <fullName evidence="2">histidine kinase</fullName>
        <ecNumber evidence="2">2.7.13.3</ecNumber>
    </recommendedName>
</protein>
<evidence type="ECO:0000313" key="11">
    <source>
        <dbReference type="Proteomes" id="UP000319040"/>
    </source>
</evidence>
<keyword evidence="11" id="KW-1185">Reference proteome</keyword>
<dbReference type="GO" id="GO:0000155">
    <property type="term" value="F:phosphorelay sensor kinase activity"/>
    <property type="evidence" value="ECO:0007669"/>
    <property type="project" value="InterPro"/>
</dbReference>
<keyword evidence="3" id="KW-0597">Phosphoprotein</keyword>
<dbReference type="OrthoDB" id="9781208at2"/>
<dbReference type="Gene3D" id="3.30.450.20">
    <property type="entry name" value="PAS domain"/>
    <property type="match status" value="3"/>
</dbReference>
<evidence type="ECO:0000313" key="10">
    <source>
        <dbReference type="EMBL" id="SMO66796.1"/>
    </source>
</evidence>
<dbReference type="SUPFAM" id="SSF47384">
    <property type="entry name" value="Homodimeric domain of signal transducing histidine kinase"/>
    <property type="match status" value="1"/>
</dbReference>
<dbReference type="InterPro" id="IPR035965">
    <property type="entry name" value="PAS-like_dom_sf"/>
</dbReference>
<dbReference type="InterPro" id="IPR003594">
    <property type="entry name" value="HATPase_dom"/>
</dbReference>
<feature type="domain" description="PAC" evidence="9">
    <location>
        <begin position="456"/>
        <end position="508"/>
    </location>
</feature>
<dbReference type="SUPFAM" id="SSF55785">
    <property type="entry name" value="PYP-like sensor domain (PAS domain)"/>
    <property type="match status" value="3"/>
</dbReference>
<dbReference type="GO" id="GO:0006355">
    <property type="term" value="P:regulation of DNA-templated transcription"/>
    <property type="evidence" value="ECO:0007669"/>
    <property type="project" value="InterPro"/>
</dbReference>
<evidence type="ECO:0000256" key="4">
    <source>
        <dbReference type="ARBA" id="ARBA00022679"/>
    </source>
</evidence>
<dbReference type="InterPro" id="IPR000700">
    <property type="entry name" value="PAS-assoc_C"/>
</dbReference>
<accession>A0A521D521</accession>
<keyword evidence="4" id="KW-0808">Transferase</keyword>
<feature type="coiled-coil region" evidence="6">
    <location>
        <begin position="499"/>
        <end position="526"/>
    </location>
</feature>
<comment type="catalytic activity">
    <reaction evidence="1">
        <text>ATP + protein L-histidine = ADP + protein N-phospho-L-histidine.</text>
        <dbReference type="EC" id="2.7.13.3"/>
    </reaction>
</comment>
<evidence type="ECO:0000259" key="8">
    <source>
        <dbReference type="PROSITE" id="PS50112"/>
    </source>
</evidence>
<dbReference type="CDD" id="cd00130">
    <property type="entry name" value="PAS"/>
    <property type="match status" value="3"/>
</dbReference>
<evidence type="ECO:0000259" key="9">
    <source>
        <dbReference type="PROSITE" id="PS50113"/>
    </source>
</evidence>
<feature type="domain" description="PAC" evidence="9">
    <location>
        <begin position="328"/>
        <end position="380"/>
    </location>
</feature>
<dbReference type="PANTHER" id="PTHR43304:SF1">
    <property type="entry name" value="PAC DOMAIN-CONTAINING PROTEIN"/>
    <property type="match status" value="1"/>
</dbReference>
<dbReference type="EMBL" id="FXTB01000004">
    <property type="protein sequence ID" value="SMO66796.1"/>
    <property type="molecule type" value="Genomic_DNA"/>
</dbReference>
<feature type="domain" description="PAS" evidence="8">
    <location>
        <begin position="381"/>
        <end position="452"/>
    </location>
</feature>
<organism evidence="10 11">
    <name type="scientific">Saccharicrinis carchari</name>
    <dbReference type="NCBI Taxonomy" id="1168039"/>
    <lineage>
        <taxon>Bacteria</taxon>
        <taxon>Pseudomonadati</taxon>
        <taxon>Bacteroidota</taxon>
        <taxon>Bacteroidia</taxon>
        <taxon>Marinilabiliales</taxon>
        <taxon>Marinilabiliaceae</taxon>
        <taxon>Saccharicrinis</taxon>
    </lineage>
</organism>
<feature type="domain" description="Histidine kinase" evidence="7">
    <location>
        <begin position="526"/>
        <end position="744"/>
    </location>
</feature>
<dbReference type="Gene3D" id="1.10.287.130">
    <property type="match status" value="1"/>
</dbReference>
<dbReference type="InterPro" id="IPR004358">
    <property type="entry name" value="Sig_transdc_His_kin-like_C"/>
</dbReference>
<dbReference type="Pfam" id="PF13426">
    <property type="entry name" value="PAS_9"/>
    <property type="match status" value="1"/>
</dbReference>
<dbReference type="PROSITE" id="PS50112">
    <property type="entry name" value="PAS"/>
    <property type="match status" value="3"/>
</dbReference>
<dbReference type="Gene3D" id="3.30.565.10">
    <property type="entry name" value="Histidine kinase-like ATPase, C-terminal domain"/>
    <property type="match status" value="1"/>
</dbReference>
<gene>
    <name evidence="10" type="ORF">SAMN06265379_104247</name>
</gene>
<dbReference type="PANTHER" id="PTHR43304">
    <property type="entry name" value="PHYTOCHROME-LIKE PROTEIN CPH1"/>
    <property type="match status" value="1"/>
</dbReference>
<dbReference type="NCBIfam" id="TIGR00229">
    <property type="entry name" value="sensory_box"/>
    <property type="match status" value="3"/>
</dbReference>
<dbReference type="SUPFAM" id="SSF55874">
    <property type="entry name" value="ATPase domain of HSP90 chaperone/DNA topoisomerase II/histidine kinase"/>
    <property type="match status" value="1"/>
</dbReference>
<dbReference type="Pfam" id="PF00512">
    <property type="entry name" value="HisKA"/>
    <property type="match status" value="1"/>
</dbReference>
<evidence type="ECO:0000259" key="7">
    <source>
        <dbReference type="PROSITE" id="PS50109"/>
    </source>
</evidence>
<dbReference type="InterPro" id="IPR005467">
    <property type="entry name" value="His_kinase_dom"/>
</dbReference>
<reference evidence="10 11" key="1">
    <citation type="submission" date="2017-05" db="EMBL/GenBank/DDBJ databases">
        <authorList>
            <person name="Varghese N."/>
            <person name="Submissions S."/>
        </authorList>
    </citation>
    <scope>NUCLEOTIDE SEQUENCE [LARGE SCALE GENOMIC DNA]</scope>
    <source>
        <strain evidence="10 11">DSM 27040</strain>
    </source>
</reference>
<evidence type="ECO:0000256" key="1">
    <source>
        <dbReference type="ARBA" id="ARBA00000085"/>
    </source>
</evidence>
<dbReference type="Pfam" id="PF00989">
    <property type="entry name" value="PAS"/>
    <property type="match status" value="2"/>
</dbReference>
<dbReference type="RefSeq" id="WP_142533388.1">
    <property type="nucleotide sequence ID" value="NZ_FXTB01000004.1"/>
</dbReference>
<feature type="domain" description="PAC" evidence="9">
    <location>
        <begin position="81"/>
        <end position="134"/>
    </location>
</feature>